<sequence length="316" mass="36261">MTSLAELRQRLFHRYYITHLIYGCTFILFSVKHLLFSNDGDISDAEVNAHIALVLFSVWKAFMASTAEELASVLILYTKFFTFCMIYWKYGMFKTILYLGGWIVLSTLFPQPWYQGPTKIIDLSERKFREDVQRRKQTNINEVGEGPRITEITDDGQEEELSSSNSKTTNRKKNKGKGKGKATKEGEYTRYWIVMLYANWSLACLNFEAVLAKLSLEYSADHIKFGKIDIDIYTDLADEYGISRDPASFDLPTLLLFRDGAQIRRLPELTPTTDDSNKNKNTAAMTAKDTITRIGWSKKAATVVKAFQLDRILIEK</sequence>
<dbReference type="InterPro" id="IPR013766">
    <property type="entry name" value="Thioredoxin_domain"/>
</dbReference>
<dbReference type="PANTHER" id="PTHR45663:SF11">
    <property type="entry name" value="GEO12009P1"/>
    <property type="match status" value="1"/>
</dbReference>
<gene>
    <name evidence="4" type="ORF">INT45_009990</name>
</gene>
<dbReference type="PANTHER" id="PTHR45663">
    <property type="entry name" value="GEO12009P1"/>
    <property type="match status" value="1"/>
</dbReference>
<dbReference type="SUPFAM" id="SSF52833">
    <property type="entry name" value="Thioredoxin-like"/>
    <property type="match status" value="1"/>
</dbReference>
<comment type="caution">
    <text evidence="4">The sequence shown here is derived from an EMBL/GenBank/DDBJ whole genome shotgun (WGS) entry which is preliminary data.</text>
</comment>
<dbReference type="GO" id="GO:0005737">
    <property type="term" value="C:cytoplasm"/>
    <property type="evidence" value="ECO:0007669"/>
    <property type="project" value="TreeGrafter"/>
</dbReference>
<keyword evidence="2" id="KW-0472">Membrane</keyword>
<dbReference type="EMBL" id="JAEPRB010000057">
    <property type="protein sequence ID" value="KAG2223631.1"/>
    <property type="molecule type" value="Genomic_DNA"/>
</dbReference>
<evidence type="ECO:0000313" key="5">
    <source>
        <dbReference type="Proteomes" id="UP000646827"/>
    </source>
</evidence>
<dbReference type="Pfam" id="PF00085">
    <property type="entry name" value="Thioredoxin"/>
    <property type="match status" value="1"/>
</dbReference>
<keyword evidence="2" id="KW-1133">Transmembrane helix</keyword>
<protein>
    <recommendedName>
        <fullName evidence="3">Thioredoxin domain-containing protein</fullName>
    </recommendedName>
</protein>
<proteinExistence type="predicted"/>
<accession>A0A8H7S6L8</accession>
<evidence type="ECO:0000313" key="4">
    <source>
        <dbReference type="EMBL" id="KAG2223631.1"/>
    </source>
</evidence>
<evidence type="ECO:0000259" key="3">
    <source>
        <dbReference type="Pfam" id="PF00085"/>
    </source>
</evidence>
<feature type="transmembrane region" description="Helical" evidence="2">
    <location>
        <begin position="95"/>
        <end position="114"/>
    </location>
</feature>
<organism evidence="4 5">
    <name type="scientific">Circinella minor</name>
    <dbReference type="NCBI Taxonomy" id="1195481"/>
    <lineage>
        <taxon>Eukaryota</taxon>
        <taxon>Fungi</taxon>
        <taxon>Fungi incertae sedis</taxon>
        <taxon>Mucoromycota</taxon>
        <taxon>Mucoromycotina</taxon>
        <taxon>Mucoromycetes</taxon>
        <taxon>Mucorales</taxon>
        <taxon>Lichtheimiaceae</taxon>
        <taxon>Circinella</taxon>
    </lineage>
</organism>
<feature type="region of interest" description="Disordered" evidence="1">
    <location>
        <begin position="136"/>
        <end position="182"/>
    </location>
</feature>
<evidence type="ECO:0000256" key="2">
    <source>
        <dbReference type="SAM" id="Phobius"/>
    </source>
</evidence>
<dbReference type="AlphaFoldDB" id="A0A8H7S6L8"/>
<feature type="transmembrane region" description="Helical" evidence="2">
    <location>
        <begin position="70"/>
        <end position="88"/>
    </location>
</feature>
<dbReference type="GO" id="GO:0015035">
    <property type="term" value="F:protein-disulfide reductase activity"/>
    <property type="evidence" value="ECO:0007669"/>
    <property type="project" value="TreeGrafter"/>
</dbReference>
<feature type="compositionally biased region" description="Acidic residues" evidence="1">
    <location>
        <begin position="152"/>
        <end position="161"/>
    </location>
</feature>
<keyword evidence="2" id="KW-0812">Transmembrane</keyword>
<reference evidence="4 5" key="1">
    <citation type="submission" date="2020-12" db="EMBL/GenBank/DDBJ databases">
        <title>Metabolic potential, ecology and presence of endohyphal bacteria is reflected in genomic diversity of Mucoromycotina.</title>
        <authorList>
            <person name="Muszewska A."/>
            <person name="Okrasinska A."/>
            <person name="Steczkiewicz K."/>
            <person name="Drgas O."/>
            <person name="Orlowska M."/>
            <person name="Perlinska-Lenart U."/>
            <person name="Aleksandrzak-Piekarczyk T."/>
            <person name="Szatraj K."/>
            <person name="Zielenkiewicz U."/>
            <person name="Pilsyk S."/>
            <person name="Malc E."/>
            <person name="Mieczkowski P."/>
            <person name="Kruszewska J.S."/>
            <person name="Biernat P."/>
            <person name="Pawlowska J."/>
        </authorList>
    </citation>
    <scope>NUCLEOTIDE SEQUENCE [LARGE SCALE GENOMIC DNA]</scope>
    <source>
        <strain evidence="4 5">CBS 142.35</strain>
    </source>
</reference>
<dbReference type="Proteomes" id="UP000646827">
    <property type="component" value="Unassembled WGS sequence"/>
</dbReference>
<dbReference type="Gene3D" id="3.40.30.10">
    <property type="entry name" value="Glutaredoxin"/>
    <property type="match status" value="1"/>
</dbReference>
<dbReference type="InterPro" id="IPR036249">
    <property type="entry name" value="Thioredoxin-like_sf"/>
</dbReference>
<name>A0A8H7S6L8_9FUNG</name>
<dbReference type="OrthoDB" id="20229at2759"/>
<evidence type="ECO:0000256" key="1">
    <source>
        <dbReference type="SAM" id="MobiDB-lite"/>
    </source>
</evidence>
<feature type="domain" description="Thioredoxin" evidence="3">
    <location>
        <begin position="191"/>
        <end position="265"/>
    </location>
</feature>
<feature type="transmembrane region" description="Helical" evidence="2">
    <location>
        <begin position="15"/>
        <end position="35"/>
    </location>
</feature>
<feature type="compositionally biased region" description="Basic residues" evidence="1">
    <location>
        <begin position="169"/>
        <end position="181"/>
    </location>
</feature>
<keyword evidence="5" id="KW-1185">Reference proteome</keyword>